<dbReference type="AlphaFoldDB" id="A0A5Q6RPX6"/>
<sequence length="62" mass="5903">MTGPGTFVMVGEDAPTCVDGVCTVPGADAGPSLPAAPAPAQTGPVQADPASVLPAAPHLHDA</sequence>
<reference evidence="2 3" key="1">
    <citation type="submission" date="2019-09" db="EMBL/GenBank/DDBJ databases">
        <title>Mumia zhuanghuii sp. nov. isolated from the intestinal contents of plateau pika (Ochotona curzoniae) in the Qinghai-Tibet plateau of China.</title>
        <authorList>
            <person name="Tian Z."/>
        </authorList>
    </citation>
    <scope>NUCLEOTIDE SEQUENCE [LARGE SCALE GENOMIC DNA]</scope>
    <source>
        <strain evidence="3">350</strain>
    </source>
</reference>
<organism evidence="2 3">
    <name type="scientific">Mumia zhuanghuii</name>
    <dbReference type="NCBI Taxonomy" id="2585211"/>
    <lineage>
        <taxon>Bacteria</taxon>
        <taxon>Bacillati</taxon>
        <taxon>Actinomycetota</taxon>
        <taxon>Actinomycetes</taxon>
        <taxon>Propionibacteriales</taxon>
        <taxon>Nocardioidaceae</taxon>
        <taxon>Mumia</taxon>
    </lineage>
</organism>
<dbReference type="Proteomes" id="UP000307768">
    <property type="component" value="Unassembled WGS sequence"/>
</dbReference>
<evidence type="ECO:0000313" key="3">
    <source>
        <dbReference type="Proteomes" id="UP000307768"/>
    </source>
</evidence>
<feature type="region of interest" description="Disordered" evidence="1">
    <location>
        <begin position="28"/>
        <end position="62"/>
    </location>
</feature>
<accession>A0A5Q6RPX6</accession>
<evidence type="ECO:0000256" key="1">
    <source>
        <dbReference type="SAM" id="MobiDB-lite"/>
    </source>
</evidence>
<gene>
    <name evidence="2" type="ORF">FE697_019490</name>
</gene>
<protein>
    <submittedName>
        <fullName evidence="2">Uncharacterized protein</fullName>
    </submittedName>
</protein>
<proteinExistence type="predicted"/>
<dbReference type="EMBL" id="VDFQ02000006">
    <property type="protein sequence ID" value="KAA1420064.1"/>
    <property type="molecule type" value="Genomic_DNA"/>
</dbReference>
<comment type="caution">
    <text evidence="2">The sequence shown here is derived from an EMBL/GenBank/DDBJ whole genome shotgun (WGS) entry which is preliminary data.</text>
</comment>
<evidence type="ECO:0000313" key="2">
    <source>
        <dbReference type="EMBL" id="KAA1420064.1"/>
    </source>
</evidence>
<dbReference type="RefSeq" id="WP_149771288.1">
    <property type="nucleotide sequence ID" value="NZ_VDFQ02000006.1"/>
</dbReference>
<name>A0A5Q6RPX6_9ACTN</name>
<feature type="compositionally biased region" description="Low complexity" evidence="1">
    <location>
        <begin position="28"/>
        <end position="40"/>
    </location>
</feature>